<organism evidence="2 3">
    <name type="scientific">Chenopodium quinoa</name>
    <name type="common">Quinoa</name>
    <dbReference type="NCBI Taxonomy" id="63459"/>
    <lineage>
        <taxon>Eukaryota</taxon>
        <taxon>Viridiplantae</taxon>
        <taxon>Streptophyta</taxon>
        <taxon>Embryophyta</taxon>
        <taxon>Tracheophyta</taxon>
        <taxon>Spermatophyta</taxon>
        <taxon>Magnoliopsida</taxon>
        <taxon>eudicotyledons</taxon>
        <taxon>Gunneridae</taxon>
        <taxon>Pentapetalae</taxon>
        <taxon>Caryophyllales</taxon>
        <taxon>Chenopodiaceae</taxon>
        <taxon>Chenopodioideae</taxon>
        <taxon>Atripliceae</taxon>
        <taxon>Chenopodium</taxon>
    </lineage>
</organism>
<proteinExistence type="predicted"/>
<keyword evidence="1" id="KW-0175">Coiled coil</keyword>
<feature type="coiled-coil region" evidence="1">
    <location>
        <begin position="10"/>
        <end position="44"/>
    </location>
</feature>
<dbReference type="EnsemblPlants" id="AUR62013509-RA">
    <property type="protein sequence ID" value="AUR62013509-RA:cds"/>
    <property type="gene ID" value="AUR62013509"/>
</dbReference>
<evidence type="ECO:0000313" key="2">
    <source>
        <dbReference type="EnsemblPlants" id="AUR62013509-RA:cds"/>
    </source>
</evidence>
<sequence>MVTPTLSQRADAVDEKIGEVESRLQTLKQKFDAQEAHLKTIAEKIGSQESTIERAVQAAVAGVLEAERKRTEGMFARTTTRLEERIDRFRIEHERLAAIERENNEKFREEVKRKTAGGQGTRPPIQQQPVVQPINLDAEGSHNHGLDENEIIYINSRQLAAGIRKVDVYHMEVPGMMYDLWNEQLEPGSEF</sequence>
<keyword evidence="3" id="KW-1185">Reference proteome</keyword>
<evidence type="ECO:0000313" key="3">
    <source>
        <dbReference type="Proteomes" id="UP000596660"/>
    </source>
</evidence>
<reference evidence="2" key="2">
    <citation type="submission" date="2021-03" db="UniProtKB">
        <authorList>
            <consortium name="EnsemblPlants"/>
        </authorList>
    </citation>
    <scope>IDENTIFICATION</scope>
</reference>
<dbReference type="Proteomes" id="UP000596660">
    <property type="component" value="Unplaced"/>
</dbReference>
<protein>
    <submittedName>
        <fullName evidence="2">Uncharacterized protein</fullName>
    </submittedName>
</protein>
<dbReference type="AlphaFoldDB" id="A0A803LHR2"/>
<evidence type="ECO:0000256" key="1">
    <source>
        <dbReference type="SAM" id="Coils"/>
    </source>
</evidence>
<accession>A0A803LHR2</accession>
<dbReference type="Gramene" id="AUR62013509-RA">
    <property type="protein sequence ID" value="AUR62013509-RA:cds"/>
    <property type="gene ID" value="AUR62013509"/>
</dbReference>
<reference evidence="2" key="1">
    <citation type="journal article" date="2017" name="Nature">
        <title>The genome of Chenopodium quinoa.</title>
        <authorList>
            <person name="Jarvis D.E."/>
            <person name="Ho Y.S."/>
            <person name="Lightfoot D.J."/>
            <person name="Schmoeckel S.M."/>
            <person name="Li B."/>
            <person name="Borm T.J.A."/>
            <person name="Ohyanagi H."/>
            <person name="Mineta K."/>
            <person name="Michell C.T."/>
            <person name="Saber N."/>
            <person name="Kharbatia N.M."/>
            <person name="Rupper R.R."/>
            <person name="Sharp A.R."/>
            <person name="Dally N."/>
            <person name="Boughton B.A."/>
            <person name="Woo Y.H."/>
            <person name="Gao G."/>
            <person name="Schijlen E.G.W.M."/>
            <person name="Guo X."/>
            <person name="Momin A.A."/>
            <person name="Negrao S."/>
            <person name="Al-Babili S."/>
            <person name="Gehring C."/>
            <person name="Roessner U."/>
            <person name="Jung C."/>
            <person name="Murphy K."/>
            <person name="Arold S.T."/>
            <person name="Gojobori T."/>
            <person name="van der Linden C.G."/>
            <person name="van Loo E.N."/>
            <person name="Jellen E.N."/>
            <person name="Maughan P.J."/>
            <person name="Tester M."/>
        </authorList>
    </citation>
    <scope>NUCLEOTIDE SEQUENCE [LARGE SCALE GENOMIC DNA]</scope>
    <source>
        <strain evidence="2">cv. PI 614886</strain>
    </source>
</reference>
<name>A0A803LHR2_CHEQI</name>